<name>M2N045_BAUPA</name>
<dbReference type="KEGG" id="bcom:BAUCODRAFT_78224"/>
<dbReference type="AlphaFoldDB" id="M2N045"/>
<dbReference type="OMA" id="NLECEAM"/>
<dbReference type="eggNOG" id="ENOG502RGFS">
    <property type="taxonomic scope" value="Eukaryota"/>
</dbReference>
<dbReference type="GeneID" id="19117157"/>
<feature type="signal peptide" evidence="1">
    <location>
        <begin position="1"/>
        <end position="19"/>
    </location>
</feature>
<proteinExistence type="predicted"/>
<dbReference type="OrthoDB" id="5395704at2759"/>
<keyword evidence="3" id="KW-1185">Reference proteome</keyword>
<dbReference type="Proteomes" id="UP000011761">
    <property type="component" value="Unassembled WGS sequence"/>
</dbReference>
<evidence type="ECO:0000256" key="1">
    <source>
        <dbReference type="SAM" id="SignalP"/>
    </source>
</evidence>
<reference evidence="2 3" key="1">
    <citation type="journal article" date="2012" name="PLoS Pathog.">
        <title>Diverse lifestyles and strategies of plant pathogenesis encoded in the genomes of eighteen Dothideomycetes fungi.</title>
        <authorList>
            <person name="Ohm R.A."/>
            <person name="Feau N."/>
            <person name="Henrissat B."/>
            <person name="Schoch C.L."/>
            <person name="Horwitz B.A."/>
            <person name="Barry K.W."/>
            <person name="Condon B.J."/>
            <person name="Copeland A.C."/>
            <person name="Dhillon B."/>
            <person name="Glaser F."/>
            <person name="Hesse C.N."/>
            <person name="Kosti I."/>
            <person name="LaButti K."/>
            <person name="Lindquist E.A."/>
            <person name="Lucas S."/>
            <person name="Salamov A.A."/>
            <person name="Bradshaw R.E."/>
            <person name="Ciuffetti L."/>
            <person name="Hamelin R.C."/>
            <person name="Kema G.H.J."/>
            <person name="Lawrence C."/>
            <person name="Scott J.A."/>
            <person name="Spatafora J.W."/>
            <person name="Turgeon B.G."/>
            <person name="de Wit P.J.G.M."/>
            <person name="Zhong S."/>
            <person name="Goodwin S.B."/>
            <person name="Grigoriev I.V."/>
        </authorList>
    </citation>
    <scope>NUCLEOTIDE SEQUENCE [LARGE SCALE GENOMIC DNA]</scope>
    <source>
        <strain evidence="2 3">UAMH 10762</strain>
    </source>
</reference>
<organism evidence="2 3">
    <name type="scientific">Baudoinia panamericana (strain UAMH 10762)</name>
    <name type="common">Angels' share fungus</name>
    <name type="synonym">Baudoinia compniacensis (strain UAMH 10762)</name>
    <dbReference type="NCBI Taxonomy" id="717646"/>
    <lineage>
        <taxon>Eukaryota</taxon>
        <taxon>Fungi</taxon>
        <taxon>Dikarya</taxon>
        <taxon>Ascomycota</taxon>
        <taxon>Pezizomycotina</taxon>
        <taxon>Dothideomycetes</taxon>
        <taxon>Dothideomycetidae</taxon>
        <taxon>Mycosphaerellales</taxon>
        <taxon>Teratosphaeriaceae</taxon>
        <taxon>Baudoinia</taxon>
    </lineage>
</organism>
<evidence type="ECO:0000313" key="3">
    <source>
        <dbReference type="Proteomes" id="UP000011761"/>
    </source>
</evidence>
<accession>M2N045</accession>
<dbReference type="EMBL" id="KB445562">
    <property type="protein sequence ID" value="EMC92304.1"/>
    <property type="molecule type" value="Genomic_DNA"/>
</dbReference>
<evidence type="ECO:0000313" key="2">
    <source>
        <dbReference type="EMBL" id="EMC92304.1"/>
    </source>
</evidence>
<evidence type="ECO:0008006" key="4">
    <source>
        <dbReference type="Google" id="ProtNLM"/>
    </source>
</evidence>
<keyword evidence="1" id="KW-0732">Signal</keyword>
<protein>
    <recommendedName>
        <fullName evidence="4">AA1-like domain-containing protein</fullName>
    </recommendedName>
</protein>
<dbReference type="RefSeq" id="XP_007680501.1">
    <property type="nucleotide sequence ID" value="XM_007682311.1"/>
</dbReference>
<gene>
    <name evidence="2" type="ORF">BAUCODRAFT_78224</name>
</gene>
<sequence>MFAPTYLALLSVCASWVSSAAVLVNIPAFGITQLRILQLHGGNTTISFTVHDPNPLANATQTCTGRWTTNISNYPQGTYQQCGNSTLAWNMQSFVDISDFQLGVEHLFRDPKVGVYPYDMIINFGKAVVNESSCACSALGGFASCQQRTGKILHAPVYASVAKRKS</sequence>
<feature type="chain" id="PRO_5005688788" description="AA1-like domain-containing protein" evidence="1">
    <location>
        <begin position="20"/>
        <end position="166"/>
    </location>
</feature>
<dbReference type="HOGENOM" id="CLU_1594497_0_0_1"/>